<evidence type="ECO:0000313" key="1">
    <source>
        <dbReference type="EMBL" id="MEA1607912.1"/>
    </source>
</evidence>
<accession>A0ABU5PE05</accession>
<dbReference type="RefSeq" id="WP_322950493.1">
    <property type="nucleotide sequence ID" value="NZ_JAYEET010000057.1"/>
</dbReference>
<comment type="caution">
    <text evidence="1">The sequence shown here is derived from an EMBL/GenBank/DDBJ whole genome shotgun (WGS) entry which is preliminary data.</text>
</comment>
<reference evidence="1 2" key="1">
    <citation type="submission" date="2023-12" db="EMBL/GenBank/DDBJ databases">
        <title>Pseudomonas sp. T5W1.</title>
        <authorList>
            <person name="Maltman C."/>
        </authorList>
    </citation>
    <scope>NUCLEOTIDE SEQUENCE [LARGE SCALE GENOMIC DNA]</scope>
    <source>
        <strain evidence="1 2">T5W1</strain>
    </source>
</reference>
<dbReference type="InterPro" id="IPR032249">
    <property type="entry name" value="DUF4824"/>
</dbReference>
<proteinExistence type="predicted"/>
<keyword evidence="2" id="KW-1185">Reference proteome</keyword>
<evidence type="ECO:0000313" key="2">
    <source>
        <dbReference type="Proteomes" id="UP001292571"/>
    </source>
</evidence>
<organism evidence="1 2">
    <name type="scientific">Pseudomonas spirodelae</name>
    <dbReference type="NCBI Taxonomy" id="3101751"/>
    <lineage>
        <taxon>Bacteria</taxon>
        <taxon>Pseudomonadati</taxon>
        <taxon>Pseudomonadota</taxon>
        <taxon>Gammaproteobacteria</taxon>
        <taxon>Pseudomonadales</taxon>
        <taxon>Pseudomonadaceae</taxon>
        <taxon>Pseudomonas</taxon>
    </lineage>
</organism>
<dbReference type="EMBL" id="JAYEET010000057">
    <property type="protein sequence ID" value="MEA1607912.1"/>
    <property type="molecule type" value="Genomic_DNA"/>
</dbReference>
<sequence>MKGFRPRYLIAGLALIGLVNAIILASVAWNRQPPAQSQLLLSERELGSTHTYWRKDNSSLALRLDYRWPSQADNEQYGLSISAEKMAALGFQVPAQVSEAAVSRYRRQLDREALLVLELDGPALQREVELVRAAHAAALRLQASVPDSKELQDAAKNAGNALEYEQQRASRLLVVDVGADQQALRARYPDRQRYAIVRGIVEARVSSVVSEWTGEGQDPRPQSQRVTWLLGGSASTPGLHSLNLPRRWHATFDSLPQQDELSGMDYPADQPRFTASVAFGRRLEPWFVEVSVPTTKVQ</sequence>
<dbReference type="Pfam" id="PF16106">
    <property type="entry name" value="DUF4824"/>
    <property type="match status" value="1"/>
</dbReference>
<dbReference type="Proteomes" id="UP001292571">
    <property type="component" value="Unassembled WGS sequence"/>
</dbReference>
<name>A0ABU5PE05_9PSED</name>
<protein>
    <submittedName>
        <fullName evidence="1">DUF4824 family protein</fullName>
    </submittedName>
</protein>
<gene>
    <name evidence="1" type="ORF">SOP97_19100</name>
</gene>